<dbReference type="InterPro" id="IPR002781">
    <property type="entry name" value="TM_pro_TauE-like"/>
</dbReference>
<proteinExistence type="predicted"/>
<dbReference type="PANTHER" id="PTHR31154:SF7">
    <property type="entry name" value="PROTEIN CBG11920"/>
    <property type="match status" value="1"/>
</dbReference>
<evidence type="ECO:0000256" key="3">
    <source>
        <dbReference type="ARBA" id="ARBA00022989"/>
    </source>
</evidence>
<sequence length="380" mass="42526">MTFLVWCRKYLLEGQKLDEKYSEKLAHFPENPTISDYLLIKYRKFVAVLIPLCLVQSIWWSCAINFNLFPLYLDYWHMPVTMLLGSLIAGMTAEGASAVSFPVMTLILHLSPMIARDFALMIQSVGMTSSLVCVIFMKVKFEARAVVFGIIGAFPGFVFGIYCFDPLFTGSQKKMMFVSIWTAFAFALALLNSQKKRSTFMEIQEFGATKIVILMFVGFIGGVFDSFAGSGIDICIFSVITLYFRVSEKIATPTTMILKGVVSLFGFYYRAVLQGDISPISWNYFICCVPVASLMAPLGSFLGSHLHRQIVAGLIYVLEVLSLIGFYLTNPGWPLLIASGVIIAFGFAFFYIISKLGEKQMAQIEERQKPQKIATISNQV</sequence>
<evidence type="ECO:0000256" key="2">
    <source>
        <dbReference type="ARBA" id="ARBA00022692"/>
    </source>
</evidence>
<reference evidence="6" key="1">
    <citation type="submission" date="2022-11" db="EMBL/GenBank/DDBJ databases">
        <authorList>
            <person name="Kikuchi T."/>
        </authorList>
    </citation>
    <scope>NUCLEOTIDE SEQUENCE</scope>
    <source>
        <strain evidence="6">PS1010</strain>
    </source>
</reference>
<accession>A0A9P1I799</accession>
<feature type="transmembrane region" description="Helical" evidence="5">
    <location>
        <begin position="118"/>
        <end position="137"/>
    </location>
</feature>
<feature type="transmembrane region" description="Helical" evidence="5">
    <location>
        <begin position="211"/>
        <end position="243"/>
    </location>
</feature>
<keyword evidence="2 5" id="KW-0812">Transmembrane</keyword>
<dbReference type="Proteomes" id="UP001152747">
    <property type="component" value="Unassembled WGS sequence"/>
</dbReference>
<feature type="transmembrane region" description="Helical" evidence="5">
    <location>
        <begin position="143"/>
        <end position="163"/>
    </location>
</feature>
<comment type="subcellular location">
    <subcellularLocation>
        <location evidence="1">Membrane</location>
        <topology evidence="1">Multi-pass membrane protein</topology>
    </subcellularLocation>
</comment>
<comment type="caution">
    <text evidence="6">The sequence shown here is derived from an EMBL/GenBank/DDBJ whole genome shotgun (WGS) entry which is preliminary data.</text>
</comment>
<gene>
    <name evidence="6" type="ORF">CAMP_LOCUS2241</name>
</gene>
<evidence type="ECO:0008006" key="8">
    <source>
        <dbReference type="Google" id="ProtNLM"/>
    </source>
</evidence>
<keyword evidence="3 5" id="KW-1133">Transmembrane helix</keyword>
<evidence type="ECO:0000256" key="4">
    <source>
        <dbReference type="ARBA" id="ARBA00023136"/>
    </source>
</evidence>
<keyword evidence="4 5" id="KW-0472">Membrane</keyword>
<feature type="transmembrane region" description="Helical" evidence="5">
    <location>
        <begin position="45"/>
        <end position="68"/>
    </location>
</feature>
<dbReference type="AlphaFoldDB" id="A0A9P1I799"/>
<dbReference type="GO" id="GO:0016020">
    <property type="term" value="C:membrane"/>
    <property type="evidence" value="ECO:0007669"/>
    <property type="project" value="UniProtKB-SubCell"/>
</dbReference>
<feature type="transmembrane region" description="Helical" evidence="5">
    <location>
        <begin position="335"/>
        <end position="353"/>
    </location>
</feature>
<dbReference type="EMBL" id="CANHGI010000001">
    <property type="protein sequence ID" value="CAI5439604.1"/>
    <property type="molecule type" value="Genomic_DNA"/>
</dbReference>
<dbReference type="PANTHER" id="PTHR31154">
    <property type="entry name" value="MEMBRANE TRANSPORTER PROTEIN"/>
    <property type="match status" value="1"/>
</dbReference>
<feature type="transmembrane region" description="Helical" evidence="5">
    <location>
        <begin position="80"/>
        <end position="106"/>
    </location>
</feature>
<feature type="transmembrane region" description="Helical" evidence="5">
    <location>
        <begin position="310"/>
        <end position="329"/>
    </location>
</feature>
<evidence type="ECO:0000313" key="6">
    <source>
        <dbReference type="EMBL" id="CAI5439604.1"/>
    </source>
</evidence>
<evidence type="ECO:0000313" key="7">
    <source>
        <dbReference type="Proteomes" id="UP001152747"/>
    </source>
</evidence>
<keyword evidence="7" id="KW-1185">Reference proteome</keyword>
<name>A0A9P1I799_9PELO</name>
<feature type="transmembrane region" description="Helical" evidence="5">
    <location>
        <begin position="281"/>
        <end position="303"/>
    </location>
</feature>
<evidence type="ECO:0000256" key="5">
    <source>
        <dbReference type="SAM" id="Phobius"/>
    </source>
</evidence>
<evidence type="ECO:0000256" key="1">
    <source>
        <dbReference type="ARBA" id="ARBA00004141"/>
    </source>
</evidence>
<feature type="transmembrane region" description="Helical" evidence="5">
    <location>
        <begin position="250"/>
        <end position="269"/>
    </location>
</feature>
<dbReference type="OrthoDB" id="5979356at2759"/>
<feature type="transmembrane region" description="Helical" evidence="5">
    <location>
        <begin position="175"/>
        <end position="191"/>
    </location>
</feature>
<protein>
    <recommendedName>
        <fullName evidence="8">Membrane transporter protein</fullName>
    </recommendedName>
</protein>
<organism evidence="6 7">
    <name type="scientific">Caenorhabditis angaria</name>
    <dbReference type="NCBI Taxonomy" id="860376"/>
    <lineage>
        <taxon>Eukaryota</taxon>
        <taxon>Metazoa</taxon>
        <taxon>Ecdysozoa</taxon>
        <taxon>Nematoda</taxon>
        <taxon>Chromadorea</taxon>
        <taxon>Rhabditida</taxon>
        <taxon>Rhabditina</taxon>
        <taxon>Rhabditomorpha</taxon>
        <taxon>Rhabditoidea</taxon>
        <taxon>Rhabditidae</taxon>
        <taxon>Peloderinae</taxon>
        <taxon>Caenorhabditis</taxon>
    </lineage>
</organism>
<dbReference type="Pfam" id="PF01925">
    <property type="entry name" value="TauE"/>
    <property type="match status" value="1"/>
</dbReference>